<dbReference type="RefSeq" id="WP_306501988.1">
    <property type="nucleotide sequence ID" value="NZ_BAAAZX010000024.1"/>
</dbReference>
<feature type="transmembrane region" description="Helical" evidence="1">
    <location>
        <begin position="28"/>
        <end position="49"/>
    </location>
</feature>
<keyword evidence="1" id="KW-0812">Transmembrane</keyword>
<sequence>MIAFGALIALGVLLAASSHDRLKVSIAILATVLLMGGFGELGTTVTGILSNLS</sequence>
<evidence type="ECO:0000256" key="1">
    <source>
        <dbReference type="SAM" id="Phobius"/>
    </source>
</evidence>
<keyword evidence="1" id="KW-1133">Transmembrane helix</keyword>
<dbReference type="Proteomes" id="UP001500456">
    <property type="component" value="Unassembled WGS sequence"/>
</dbReference>
<gene>
    <name evidence="2" type="ORF">GCM10022232_69050</name>
</gene>
<dbReference type="EMBL" id="BAAAZX010000024">
    <property type="protein sequence ID" value="GAA4016106.1"/>
    <property type="molecule type" value="Genomic_DNA"/>
</dbReference>
<evidence type="ECO:0000313" key="2">
    <source>
        <dbReference type="EMBL" id="GAA4016106.1"/>
    </source>
</evidence>
<keyword evidence="3" id="KW-1185">Reference proteome</keyword>
<evidence type="ECO:0000313" key="3">
    <source>
        <dbReference type="Proteomes" id="UP001500456"/>
    </source>
</evidence>
<accession>A0ABP7STA5</accession>
<comment type="caution">
    <text evidence="2">The sequence shown here is derived from an EMBL/GenBank/DDBJ whole genome shotgun (WGS) entry which is preliminary data.</text>
</comment>
<protein>
    <submittedName>
        <fullName evidence="2">Uncharacterized protein</fullName>
    </submittedName>
</protein>
<reference evidence="3" key="1">
    <citation type="journal article" date="2019" name="Int. J. Syst. Evol. Microbiol.">
        <title>The Global Catalogue of Microorganisms (GCM) 10K type strain sequencing project: providing services to taxonomists for standard genome sequencing and annotation.</title>
        <authorList>
            <consortium name="The Broad Institute Genomics Platform"/>
            <consortium name="The Broad Institute Genome Sequencing Center for Infectious Disease"/>
            <person name="Wu L."/>
            <person name="Ma J."/>
        </authorList>
    </citation>
    <scope>NUCLEOTIDE SEQUENCE [LARGE SCALE GENOMIC DNA]</scope>
    <source>
        <strain evidence="3">JCM 16924</strain>
    </source>
</reference>
<name>A0ABP7STA5_9ACTN</name>
<organism evidence="2 3">
    <name type="scientific">Streptomyces plumbiresistens</name>
    <dbReference type="NCBI Taxonomy" id="511811"/>
    <lineage>
        <taxon>Bacteria</taxon>
        <taxon>Bacillati</taxon>
        <taxon>Actinomycetota</taxon>
        <taxon>Actinomycetes</taxon>
        <taxon>Kitasatosporales</taxon>
        <taxon>Streptomycetaceae</taxon>
        <taxon>Streptomyces</taxon>
    </lineage>
</organism>
<proteinExistence type="predicted"/>
<keyword evidence="1" id="KW-0472">Membrane</keyword>